<accession>A0ACB9Z3B6</accession>
<gene>
    <name evidence="1" type="ORF">F4820DRAFT_419025</name>
</gene>
<protein>
    <submittedName>
        <fullName evidence="1">Alpha/beta-hydrolase</fullName>
    </submittedName>
</protein>
<proteinExistence type="predicted"/>
<organism evidence="1 2">
    <name type="scientific">Hypoxylon rubiginosum</name>
    <dbReference type="NCBI Taxonomy" id="110542"/>
    <lineage>
        <taxon>Eukaryota</taxon>
        <taxon>Fungi</taxon>
        <taxon>Dikarya</taxon>
        <taxon>Ascomycota</taxon>
        <taxon>Pezizomycotina</taxon>
        <taxon>Sordariomycetes</taxon>
        <taxon>Xylariomycetidae</taxon>
        <taxon>Xylariales</taxon>
        <taxon>Hypoxylaceae</taxon>
        <taxon>Hypoxylon</taxon>
    </lineage>
</organism>
<evidence type="ECO:0000313" key="2">
    <source>
        <dbReference type="Proteomes" id="UP001497700"/>
    </source>
</evidence>
<comment type="caution">
    <text evidence="1">The sequence shown here is derived from an EMBL/GenBank/DDBJ whole genome shotgun (WGS) entry which is preliminary data.</text>
</comment>
<evidence type="ECO:0000313" key="1">
    <source>
        <dbReference type="EMBL" id="KAI4865757.1"/>
    </source>
</evidence>
<dbReference type="EMBL" id="MU393467">
    <property type="protein sequence ID" value="KAI4865757.1"/>
    <property type="molecule type" value="Genomic_DNA"/>
</dbReference>
<sequence>MGFPSVEEVSKSPAFPTTVWKLQPHQSGLLPVAASRGGPINISWEVHGTGPIKLILIGGISLTKFDWQPQTMYFGHERGDKYSVLVFDNRGAGASDRPFMRYSTSEMAHDLLELLDHLNWVAKRELHISGGSMGGMIAQEFAVLAPDRIASLNLHCTAAKLESSGTRGEMVDRLRTLLPRSQESEIRSVANGCFPHEWLLAPDEAELPDENTPECEVPPGGYRRFETNYARFAALDIHMRRTKTGFLLQAVAGGFHLKTPEQLKQLAGRVGRERIMVLHGTADRMISVDHGKKLIGYLQPSKALIVDGLGHAPIYQLTRWFNELLEERCLLGEKLSGR</sequence>
<keyword evidence="2" id="KW-1185">Reference proteome</keyword>
<reference evidence="1 2" key="1">
    <citation type="journal article" date="2022" name="New Phytol.">
        <title>Ecological generalism drives hyperdiversity of secondary metabolite gene clusters in xylarialean endophytes.</title>
        <authorList>
            <person name="Franco M.E.E."/>
            <person name="Wisecaver J.H."/>
            <person name="Arnold A.E."/>
            <person name="Ju Y.M."/>
            <person name="Slot J.C."/>
            <person name="Ahrendt S."/>
            <person name="Moore L.P."/>
            <person name="Eastman K.E."/>
            <person name="Scott K."/>
            <person name="Konkel Z."/>
            <person name="Mondo S.J."/>
            <person name="Kuo A."/>
            <person name="Hayes R.D."/>
            <person name="Haridas S."/>
            <person name="Andreopoulos B."/>
            <person name="Riley R."/>
            <person name="LaButti K."/>
            <person name="Pangilinan J."/>
            <person name="Lipzen A."/>
            <person name="Amirebrahimi M."/>
            <person name="Yan J."/>
            <person name="Adam C."/>
            <person name="Keymanesh K."/>
            <person name="Ng V."/>
            <person name="Louie K."/>
            <person name="Northen T."/>
            <person name="Drula E."/>
            <person name="Henrissat B."/>
            <person name="Hsieh H.M."/>
            <person name="Youens-Clark K."/>
            <person name="Lutzoni F."/>
            <person name="Miadlikowska J."/>
            <person name="Eastwood D.C."/>
            <person name="Hamelin R.C."/>
            <person name="Grigoriev I.V."/>
            <person name="U'Ren J.M."/>
        </authorList>
    </citation>
    <scope>NUCLEOTIDE SEQUENCE [LARGE SCALE GENOMIC DNA]</scope>
    <source>
        <strain evidence="1 2">CBS 119005</strain>
    </source>
</reference>
<name>A0ACB9Z3B6_9PEZI</name>
<dbReference type="Proteomes" id="UP001497700">
    <property type="component" value="Unassembled WGS sequence"/>
</dbReference>